<dbReference type="EMBL" id="FOAT01000001">
    <property type="protein sequence ID" value="SEK20997.1"/>
    <property type="molecule type" value="Genomic_DNA"/>
</dbReference>
<dbReference type="RefSeq" id="WP_074828067.1">
    <property type="nucleotide sequence ID" value="NZ_FOAT01000001.1"/>
</dbReference>
<sequence>MNRFEYIKWYWEHSYDNDPIVFFYEVDIENERYATRMTEVYADRRVAPVIEEGFEFVTEAPIPTPDEINTEPEFYAKYITKEEFEAVYHADRYDGDIGFHRKETR</sequence>
<organism evidence="2 3">
    <name type="scientific">Ruminococcus albus</name>
    <dbReference type="NCBI Taxonomy" id="1264"/>
    <lineage>
        <taxon>Bacteria</taxon>
        <taxon>Bacillati</taxon>
        <taxon>Bacillota</taxon>
        <taxon>Clostridia</taxon>
        <taxon>Eubacteriales</taxon>
        <taxon>Oscillospiraceae</taxon>
        <taxon>Ruminococcus</taxon>
    </lineage>
</organism>
<gene>
    <name evidence="2" type="ORF">SAMN05216469_101103</name>
</gene>
<evidence type="ECO:0000259" key="1">
    <source>
        <dbReference type="Pfam" id="PF21812"/>
    </source>
</evidence>
<reference evidence="2 3" key="1">
    <citation type="submission" date="2016-10" db="EMBL/GenBank/DDBJ databases">
        <authorList>
            <person name="de Groot N.N."/>
        </authorList>
    </citation>
    <scope>NUCLEOTIDE SEQUENCE [LARGE SCALE GENOMIC DNA]</scope>
    <source>
        <strain evidence="2 3">KH2T6</strain>
    </source>
</reference>
<evidence type="ECO:0000313" key="2">
    <source>
        <dbReference type="EMBL" id="SEK20997.1"/>
    </source>
</evidence>
<dbReference type="AlphaFoldDB" id="A0A1H7F6G8"/>
<name>A0A1H7F6G8_RUMAL</name>
<dbReference type="Pfam" id="PF21812">
    <property type="entry name" value="DUF6881"/>
    <property type="match status" value="1"/>
</dbReference>
<dbReference type="InterPro" id="IPR049248">
    <property type="entry name" value="DUF6881"/>
</dbReference>
<feature type="domain" description="DUF6881" evidence="1">
    <location>
        <begin position="5"/>
        <end position="89"/>
    </location>
</feature>
<dbReference type="Proteomes" id="UP000186015">
    <property type="component" value="Unassembled WGS sequence"/>
</dbReference>
<accession>A0A1H7F6G8</accession>
<dbReference type="OrthoDB" id="2055116at2"/>
<protein>
    <recommendedName>
        <fullName evidence="1">DUF6881 domain-containing protein</fullName>
    </recommendedName>
</protein>
<evidence type="ECO:0000313" key="3">
    <source>
        <dbReference type="Proteomes" id="UP000186015"/>
    </source>
</evidence>
<proteinExistence type="predicted"/>